<protein>
    <submittedName>
        <fullName evidence="4">2-hydroxyacyl-CoA dehydratase</fullName>
    </submittedName>
</protein>
<dbReference type="InterPro" id="IPR010327">
    <property type="entry name" value="FldB/FldC_alpha/beta"/>
</dbReference>
<dbReference type="NCBIfam" id="NF040772">
    <property type="entry name" value="double_cubane"/>
    <property type="match status" value="1"/>
</dbReference>
<keyword evidence="3" id="KW-0408">Iron</keyword>
<accession>A0A6I3SJ49</accession>
<evidence type="ECO:0000313" key="5">
    <source>
        <dbReference type="Proteomes" id="UP000430670"/>
    </source>
</evidence>
<evidence type="ECO:0000256" key="3">
    <source>
        <dbReference type="ARBA" id="ARBA00023014"/>
    </source>
</evidence>
<dbReference type="Gene3D" id="1.20.1270.370">
    <property type="match status" value="1"/>
</dbReference>
<dbReference type="AlphaFoldDB" id="A0A6I3SJ49"/>
<dbReference type="Pfam" id="PF06050">
    <property type="entry name" value="HGD-D"/>
    <property type="match status" value="1"/>
</dbReference>
<keyword evidence="3" id="KW-0479">Metal-binding</keyword>
<proteinExistence type="inferred from homology"/>
<organism evidence="4 5">
    <name type="scientific">Heliobacterium mobile</name>
    <name type="common">Heliobacillus mobilis</name>
    <dbReference type="NCBI Taxonomy" id="28064"/>
    <lineage>
        <taxon>Bacteria</taxon>
        <taxon>Bacillati</taxon>
        <taxon>Bacillota</taxon>
        <taxon>Clostridia</taxon>
        <taxon>Eubacteriales</taxon>
        <taxon>Heliobacteriaceae</taxon>
        <taxon>Heliobacterium</taxon>
    </lineage>
</organism>
<dbReference type="Gene3D" id="3.40.50.11900">
    <property type="match status" value="1"/>
</dbReference>
<reference evidence="4 5" key="1">
    <citation type="submission" date="2019-11" db="EMBL/GenBank/DDBJ databases">
        <title>Whole-genome sequence of a the green, strictly anaerobic photosynthetic bacterium Heliobacillus mobilis DSM 6151.</title>
        <authorList>
            <person name="Kyndt J.A."/>
            <person name="Meyer T.E."/>
        </authorList>
    </citation>
    <scope>NUCLEOTIDE SEQUENCE [LARGE SCALE GENOMIC DNA]</scope>
    <source>
        <strain evidence="4 5">DSM 6151</strain>
    </source>
</reference>
<evidence type="ECO:0000313" key="4">
    <source>
        <dbReference type="EMBL" id="MTV48782.1"/>
    </source>
</evidence>
<keyword evidence="3" id="KW-0411">Iron-sulfur</keyword>
<name>A0A6I3SJ49_HELMO</name>
<dbReference type="PANTHER" id="PTHR30548:SF6">
    <property type="entry name" value="DEHYDRATASE SUBUNIT YJIM-RELATED"/>
    <property type="match status" value="1"/>
</dbReference>
<dbReference type="EMBL" id="WNKU01000006">
    <property type="protein sequence ID" value="MTV48782.1"/>
    <property type="molecule type" value="Genomic_DNA"/>
</dbReference>
<comment type="cofactor">
    <cofactor evidence="1">
        <name>[4Fe-4S] cluster</name>
        <dbReference type="ChEBI" id="CHEBI:49883"/>
    </cofactor>
</comment>
<dbReference type="GO" id="GO:0051536">
    <property type="term" value="F:iron-sulfur cluster binding"/>
    <property type="evidence" value="ECO:0007669"/>
    <property type="project" value="UniProtKB-KW"/>
</dbReference>
<dbReference type="Gene3D" id="3.40.50.11890">
    <property type="match status" value="1"/>
</dbReference>
<dbReference type="Proteomes" id="UP000430670">
    <property type="component" value="Unassembled WGS sequence"/>
</dbReference>
<dbReference type="RefSeq" id="WP_155475884.1">
    <property type="nucleotide sequence ID" value="NZ_WNKU01000006.1"/>
</dbReference>
<dbReference type="PANTHER" id="PTHR30548">
    <property type="entry name" value="2-HYDROXYGLUTARYL-COA DEHYDRATASE, D-COMPONENT-RELATED"/>
    <property type="match status" value="1"/>
</dbReference>
<comment type="caution">
    <text evidence="4">The sequence shown here is derived from an EMBL/GenBank/DDBJ whole genome shotgun (WGS) entry which is preliminary data.</text>
</comment>
<keyword evidence="5" id="KW-1185">Reference proteome</keyword>
<dbReference type="OrthoDB" id="9810278at2"/>
<evidence type="ECO:0000256" key="2">
    <source>
        <dbReference type="ARBA" id="ARBA00005806"/>
    </source>
</evidence>
<dbReference type="InterPro" id="IPR047678">
    <property type="entry name" value="YjiM-like"/>
</dbReference>
<dbReference type="GO" id="GO:0016836">
    <property type="term" value="F:hydro-lyase activity"/>
    <property type="evidence" value="ECO:0007669"/>
    <property type="project" value="UniProtKB-ARBA"/>
</dbReference>
<comment type="similarity">
    <text evidence="2">Belongs to the FldB/FldC dehydratase alpha/beta subunit family.</text>
</comment>
<sequence length="389" mass="43465">MSRIAEERPFSMAFFDVAIPRAAGTIEEAKSQGKKVVGHYCVFAPQELIVAAGGVPVALCATKEEPIADGEKVLPRNFCPLIKSSYGFAITDKCPFFLHSDLVLGETTCDGKKKMFELMGKFKPLMVMNLPPSNKDEASQTYWLSEVARLKAYLEDYFQVTITEEAMAAAIEELNQERRLMQRLAGYLKHDPVPFSGQDLLKVLWSRNFVFDRAAFAEQVEELMKELDERVAEGVGATAKGAKRIIVTGVPTGVGTEKVIRILEESGAAVVFLENCAGMKQFIRLVDETKTPLEAIAEKYLATPCSCMSPNPDRMELLARLVDEFKADGVVDITWQGCHTYNVEARVLRDYLKEHRGTPVLHIETDYSEGDSQQIKTRVQAFLEMLEDM</sequence>
<gene>
    <name evidence="4" type="ORF">GJ688_07280</name>
</gene>
<evidence type="ECO:0000256" key="1">
    <source>
        <dbReference type="ARBA" id="ARBA00001966"/>
    </source>
</evidence>